<organism evidence="1 2">
    <name type="scientific">Gulo gulo</name>
    <name type="common">Wolverine</name>
    <name type="synonym">Gluton</name>
    <dbReference type="NCBI Taxonomy" id="48420"/>
    <lineage>
        <taxon>Eukaryota</taxon>
        <taxon>Metazoa</taxon>
        <taxon>Chordata</taxon>
        <taxon>Craniata</taxon>
        <taxon>Vertebrata</taxon>
        <taxon>Euteleostomi</taxon>
        <taxon>Mammalia</taxon>
        <taxon>Eutheria</taxon>
        <taxon>Laurasiatheria</taxon>
        <taxon>Carnivora</taxon>
        <taxon>Caniformia</taxon>
        <taxon>Musteloidea</taxon>
        <taxon>Mustelidae</taxon>
        <taxon>Guloninae</taxon>
        <taxon>Gulo</taxon>
    </lineage>
</organism>
<dbReference type="AlphaFoldDB" id="A0A9X9Q026"/>
<protein>
    <submittedName>
        <fullName evidence="1">Uncharacterized protein</fullName>
    </submittedName>
</protein>
<evidence type="ECO:0000313" key="1">
    <source>
        <dbReference type="EMBL" id="VCW83953.1"/>
    </source>
</evidence>
<evidence type="ECO:0000313" key="2">
    <source>
        <dbReference type="Proteomes" id="UP000269945"/>
    </source>
</evidence>
<name>A0A9X9Q026_GULGU</name>
<feature type="non-terminal residue" evidence="1">
    <location>
        <position position="1"/>
    </location>
</feature>
<accession>A0A9X9Q026</accession>
<dbReference type="Proteomes" id="UP000269945">
    <property type="component" value="Unassembled WGS sequence"/>
</dbReference>
<keyword evidence="2" id="KW-1185">Reference proteome</keyword>
<reference evidence="1 2" key="1">
    <citation type="submission" date="2018-10" db="EMBL/GenBank/DDBJ databases">
        <authorList>
            <person name="Ekblom R."/>
            <person name="Jareborg N."/>
        </authorList>
    </citation>
    <scope>NUCLEOTIDE SEQUENCE [LARGE SCALE GENOMIC DNA]</scope>
    <source>
        <tissue evidence="1">Muscle</tissue>
    </source>
</reference>
<gene>
    <name evidence="1" type="ORF">BN2614_LOCUS1</name>
</gene>
<sequence>RRHTLEPGAESLWSELTAQLHILRCLYIKTTASPTPSANVAVTYPLPKVSDGKTAQEKPT</sequence>
<comment type="caution">
    <text evidence="1">The sequence shown here is derived from an EMBL/GenBank/DDBJ whole genome shotgun (WGS) entry which is preliminary data.</text>
</comment>
<proteinExistence type="predicted"/>
<dbReference type="EMBL" id="CYRY02013243">
    <property type="protein sequence ID" value="VCW83953.1"/>
    <property type="molecule type" value="Genomic_DNA"/>
</dbReference>